<sequence>MPAWSPSEAELAAAFTGLVVESLAVKQDFGTATIGCRTCGETLTAGDAVTVALSCYGDYSWEIETIHCVEHDVASVAETMGVRAETQAVVETVLEAAGYRPPRGRYQPNALTLGPVDVLDLSPTADGYPGDP</sequence>
<evidence type="ECO:0000313" key="1">
    <source>
        <dbReference type="EMBL" id="SNR36156.1"/>
    </source>
</evidence>
<proteinExistence type="predicted"/>
<keyword evidence="2" id="KW-1185">Reference proteome</keyword>
<protein>
    <submittedName>
        <fullName evidence="1">Uncharacterized protein</fullName>
    </submittedName>
</protein>
<dbReference type="OrthoDB" id="275295at2157"/>
<gene>
    <name evidence="1" type="ORF">SAMN06264855_103229</name>
</gene>
<name>A0A238VPK6_HALVU</name>
<organism evidence="1 2">
    <name type="scientific">Halorubrum vacuolatum</name>
    <name type="common">Natronobacterium vacuolatum</name>
    <dbReference type="NCBI Taxonomy" id="63740"/>
    <lineage>
        <taxon>Archaea</taxon>
        <taxon>Methanobacteriati</taxon>
        <taxon>Methanobacteriota</taxon>
        <taxon>Stenosarchaea group</taxon>
        <taxon>Halobacteria</taxon>
        <taxon>Halobacteriales</taxon>
        <taxon>Haloferacaceae</taxon>
        <taxon>Halorubrum</taxon>
    </lineage>
</organism>
<dbReference type="Proteomes" id="UP000198397">
    <property type="component" value="Unassembled WGS sequence"/>
</dbReference>
<accession>A0A238VPK6</accession>
<evidence type="ECO:0000313" key="2">
    <source>
        <dbReference type="Proteomes" id="UP000198397"/>
    </source>
</evidence>
<dbReference type="EMBL" id="FZNQ01000003">
    <property type="protein sequence ID" value="SNR36156.1"/>
    <property type="molecule type" value="Genomic_DNA"/>
</dbReference>
<dbReference type="AlphaFoldDB" id="A0A238VPK6"/>
<reference evidence="1 2" key="1">
    <citation type="submission" date="2017-06" db="EMBL/GenBank/DDBJ databases">
        <authorList>
            <person name="Kim H.J."/>
            <person name="Triplett B.A."/>
        </authorList>
    </citation>
    <scope>NUCLEOTIDE SEQUENCE [LARGE SCALE GENOMIC DNA]</scope>
    <source>
        <strain evidence="1 2">DSM 8800</strain>
    </source>
</reference>
<dbReference type="RefSeq" id="WP_089384010.1">
    <property type="nucleotide sequence ID" value="NZ_FZNQ01000003.1"/>
</dbReference>